<keyword evidence="6" id="KW-1185">Reference proteome</keyword>
<evidence type="ECO:0000313" key="6">
    <source>
        <dbReference type="Proteomes" id="UP000030184"/>
    </source>
</evidence>
<dbReference type="Proteomes" id="UP000029641">
    <property type="component" value="Unassembled WGS sequence"/>
</dbReference>
<dbReference type="RefSeq" id="WP_042242848.1">
    <property type="nucleotide sequence ID" value="NZ_BBNR01000006.1"/>
</dbReference>
<comment type="caution">
    <text evidence="2">The sequence shown here is derived from an EMBL/GenBank/DDBJ whole genome shotgun (WGS) entry which is preliminary data.</text>
</comment>
<dbReference type="EMBL" id="BBNS01000005">
    <property type="protein sequence ID" value="GAL70459.1"/>
    <property type="molecule type" value="Genomic_DNA"/>
</dbReference>
<protein>
    <submittedName>
        <fullName evidence="2">Probable membrane protein NMA1128</fullName>
    </submittedName>
</protein>
<dbReference type="InterPro" id="IPR007403">
    <property type="entry name" value="DUF456"/>
</dbReference>
<organism evidence="2 5">
    <name type="scientific">Jejuia pallidilutea</name>
    <dbReference type="NCBI Taxonomy" id="504487"/>
    <lineage>
        <taxon>Bacteria</taxon>
        <taxon>Pseudomonadati</taxon>
        <taxon>Bacteroidota</taxon>
        <taxon>Flavobacteriia</taxon>
        <taxon>Flavobacteriales</taxon>
        <taxon>Flavobacteriaceae</taxon>
        <taxon>Jejuia</taxon>
    </lineage>
</organism>
<name>A0A090VPS7_9FLAO</name>
<evidence type="ECO:0000313" key="3">
    <source>
        <dbReference type="EMBL" id="GAL70459.1"/>
    </source>
</evidence>
<feature type="transmembrane region" description="Helical" evidence="1">
    <location>
        <begin position="50"/>
        <end position="68"/>
    </location>
</feature>
<dbReference type="Proteomes" id="UP000030184">
    <property type="component" value="Unassembled WGS sequence"/>
</dbReference>
<keyword evidence="1" id="KW-0812">Transmembrane</keyword>
<dbReference type="Pfam" id="PF04306">
    <property type="entry name" value="DUF456"/>
    <property type="match status" value="1"/>
</dbReference>
<evidence type="ECO:0000313" key="2">
    <source>
        <dbReference type="EMBL" id="GAL66755.1"/>
    </source>
</evidence>
<keyword evidence="1" id="KW-1133">Transmembrane helix</keyword>
<dbReference type="EMBL" id="BBNY01000074">
    <property type="protein sequence ID" value="GAL90525.1"/>
    <property type="molecule type" value="Genomic_DNA"/>
</dbReference>
<reference evidence="6" key="1">
    <citation type="journal article" date="2014" name="Genome Announc.">
        <title>Draft Genome Sequence of Marine Flavobacterium Jejuia pallidilutea Strain 11shimoA1 and Pigmentation Mutants.</title>
        <authorList>
            <person name="Takatani N."/>
            <person name="Nakanishi M."/>
            <person name="Meirelles P."/>
            <person name="Mino S."/>
            <person name="Suda W."/>
            <person name="Oshima K."/>
            <person name="Hattori M."/>
            <person name="Ohkuma M."/>
            <person name="Hosokawa M."/>
            <person name="Miyashita K."/>
            <person name="Thompson F.L."/>
            <person name="Niwa A."/>
            <person name="Sawabe T."/>
            <person name="Sawabe T."/>
        </authorList>
    </citation>
    <scope>NUCLEOTIDE SEQUENCE [LARGE SCALE GENOMIC DNA]</scope>
    <source>
        <strain evidence="6">JCM 19538</strain>
    </source>
</reference>
<dbReference type="EMBL" id="BBNR01000006">
    <property type="protein sequence ID" value="GAL66755.1"/>
    <property type="molecule type" value="Genomic_DNA"/>
</dbReference>
<evidence type="ECO:0000313" key="4">
    <source>
        <dbReference type="EMBL" id="GAL90525.1"/>
    </source>
</evidence>
<dbReference type="AlphaFoldDB" id="A0A090VPS7"/>
<dbReference type="eggNOG" id="COG2839">
    <property type="taxonomic scope" value="Bacteria"/>
</dbReference>
<gene>
    <name evidence="2" type="ORF">JCM19301_1299</name>
    <name evidence="3" type="ORF">JCM19302_3581</name>
    <name evidence="4" type="ORF">JCM19538_290</name>
</gene>
<dbReference type="PANTHER" id="PTHR39165:SF1">
    <property type="entry name" value="DUF456 DOMAIN-CONTAINING PROTEIN"/>
    <property type="match status" value="1"/>
</dbReference>
<accession>A0A090VPS7</accession>
<proteinExistence type="predicted"/>
<dbReference type="Proteomes" id="UP000029646">
    <property type="component" value="Unassembled WGS sequence"/>
</dbReference>
<feature type="transmembrane region" description="Helical" evidence="1">
    <location>
        <begin position="88"/>
        <end position="112"/>
    </location>
</feature>
<dbReference type="OrthoDB" id="9808460at2"/>
<evidence type="ECO:0000313" key="5">
    <source>
        <dbReference type="Proteomes" id="UP000029641"/>
    </source>
</evidence>
<feature type="transmembrane region" description="Helical" evidence="1">
    <location>
        <begin position="132"/>
        <end position="154"/>
    </location>
</feature>
<sequence length="167" mass="17979">MDIILIIIAAFFMLLGILGSFLPVLPGPITSWVGLLILHFTEAIPMHTNFLVVTFIIAALIWILDYIIPAIGTKRFGGSKYGMIGTTIGLIVGLLSPIPGGIIIGPFVGALIGELINKNDSKTAVKAAFGSFIGFLTSTFLKFVVAIIFLGLYIGKLFEYSDILFKI</sequence>
<dbReference type="PANTHER" id="PTHR39165">
    <property type="entry name" value="IG HYPOTHETICAL 17883"/>
    <property type="match status" value="1"/>
</dbReference>
<evidence type="ECO:0000256" key="1">
    <source>
        <dbReference type="SAM" id="Phobius"/>
    </source>
</evidence>
<keyword evidence="1" id="KW-0472">Membrane</keyword>
<dbReference type="STRING" id="504487.JCM19538_290"/>